<evidence type="ECO:0000313" key="1">
    <source>
        <dbReference type="EMBL" id="PJE70143.1"/>
    </source>
</evidence>
<evidence type="ECO:0000313" key="2">
    <source>
        <dbReference type="Proteomes" id="UP000231579"/>
    </source>
</evidence>
<accession>A0A2M8L7C1</accession>
<organism evidence="1 2">
    <name type="scientific">Candidatus Shapirobacteria bacterium CG10_big_fil_rev_8_21_14_0_10_48_15</name>
    <dbReference type="NCBI Taxonomy" id="1974484"/>
    <lineage>
        <taxon>Bacteria</taxon>
        <taxon>Candidatus Shapironibacteriota</taxon>
    </lineage>
</organism>
<comment type="caution">
    <text evidence="1">The sequence shown here is derived from an EMBL/GenBank/DDBJ whole genome shotgun (WGS) entry which is preliminary data.</text>
</comment>
<reference evidence="2" key="1">
    <citation type="submission" date="2017-09" db="EMBL/GenBank/DDBJ databases">
        <title>Depth-based differentiation of microbial function through sediment-hosted aquifers and enrichment of novel symbionts in the deep terrestrial subsurface.</title>
        <authorList>
            <person name="Probst A.J."/>
            <person name="Ladd B."/>
            <person name="Jarett J.K."/>
            <person name="Geller-Mcgrath D.E."/>
            <person name="Sieber C.M.K."/>
            <person name="Emerson J.B."/>
            <person name="Anantharaman K."/>
            <person name="Thomas B.C."/>
            <person name="Malmstrom R."/>
            <person name="Stieglmeier M."/>
            <person name="Klingl A."/>
            <person name="Woyke T."/>
            <person name="Ryan C.M."/>
            <person name="Banfield J.F."/>
        </authorList>
    </citation>
    <scope>NUCLEOTIDE SEQUENCE [LARGE SCALE GENOMIC DNA]</scope>
</reference>
<dbReference type="EMBL" id="PFEM01000018">
    <property type="protein sequence ID" value="PJE70143.1"/>
    <property type="molecule type" value="Genomic_DNA"/>
</dbReference>
<gene>
    <name evidence="1" type="ORF">COU97_01245</name>
</gene>
<protein>
    <submittedName>
        <fullName evidence="1">Uncharacterized protein</fullName>
    </submittedName>
</protein>
<dbReference type="AlphaFoldDB" id="A0A2M8L7C1"/>
<dbReference type="Proteomes" id="UP000231579">
    <property type="component" value="Unassembled WGS sequence"/>
</dbReference>
<sequence length="129" mass="15340">MTDNLYFLFLDEIYSPNLNNFRKLTKKEIFAHTNHHHFGVTGAIVAASCLYDLDSKARKIKDRYFSKKENFVFHYVDILHDRGDFYELANDKNRKKSFIASLKSFVDNAEFKYICAFVDKHELIKKCWL</sequence>
<name>A0A2M8L7C1_9BACT</name>
<proteinExistence type="predicted"/>